<evidence type="ECO:0000313" key="10">
    <source>
        <dbReference type="Proteomes" id="UP000782241"/>
    </source>
</evidence>
<evidence type="ECO:0000256" key="2">
    <source>
        <dbReference type="ARBA" id="ARBA00022448"/>
    </source>
</evidence>
<dbReference type="PANTHER" id="PTHR43791">
    <property type="entry name" value="PERMEASE-RELATED"/>
    <property type="match status" value="1"/>
</dbReference>
<keyword evidence="4 8" id="KW-1133">Transmembrane helix</keyword>
<dbReference type="AlphaFoldDB" id="A0A9P7H0R9"/>
<dbReference type="GO" id="GO:0016020">
    <property type="term" value="C:membrane"/>
    <property type="evidence" value="ECO:0007669"/>
    <property type="project" value="UniProtKB-SubCell"/>
</dbReference>
<evidence type="ECO:0000256" key="3">
    <source>
        <dbReference type="ARBA" id="ARBA00022692"/>
    </source>
</evidence>
<keyword evidence="5 8" id="KW-0472">Membrane</keyword>
<feature type="transmembrane region" description="Helical" evidence="8">
    <location>
        <begin position="382"/>
        <end position="403"/>
    </location>
</feature>
<dbReference type="InterPro" id="IPR036259">
    <property type="entry name" value="MFS_trans_sf"/>
</dbReference>
<dbReference type="EMBL" id="JAGPUO010000011">
    <property type="protein sequence ID" value="KAG5659659.1"/>
    <property type="molecule type" value="Genomic_DNA"/>
</dbReference>
<feature type="transmembrane region" description="Helical" evidence="8">
    <location>
        <begin position="289"/>
        <end position="307"/>
    </location>
</feature>
<dbReference type="PANTHER" id="PTHR43791:SF103">
    <property type="entry name" value="MAJOR FACILITATOR SUPERFAMILY (MFS) PROFILE DOMAIN-CONTAINING PROTEIN-RELATED"/>
    <property type="match status" value="1"/>
</dbReference>
<evidence type="ECO:0008006" key="11">
    <source>
        <dbReference type="Google" id="ProtNLM"/>
    </source>
</evidence>
<evidence type="ECO:0000256" key="5">
    <source>
        <dbReference type="ARBA" id="ARBA00023136"/>
    </source>
</evidence>
<dbReference type="Pfam" id="PF07690">
    <property type="entry name" value="MFS_1"/>
    <property type="match status" value="1"/>
</dbReference>
<feature type="region of interest" description="Disordered" evidence="7">
    <location>
        <begin position="1"/>
        <end position="24"/>
    </location>
</feature>
<dbReference type="Gene3D" id="1.20.1250.20">
    <property type="entry name" value="MFS general substrate transporter like domains"/>
    <property type="match status" value="2"/>
</dbReference>
<dbReference type="Proteomes" id="UP000782241">
    <property type="component" value="Unassembled WGS sequence"/>
</dbReference>
<dbReference type="GO" id="GO:0022857">
    <property type="term" value="F:transmembrane transporter activity"/>
    <property type="evidence" value="ECO:0007669"/>
    <property type="project" value="InterPro"/>
</dbReference>
<comment type="subcellular location">
    <subcellularLocation>
        <location evidence="1">Membrane</location>
        <topology evidence="1">Multi-pass membrane protein</topology>
    </subcellularLocation>
</comment>
<evidence type="ECO:0000256" key="8">
    <source>
        <dbReference type="SAM" id="Phobius"/>
    </source>
</evidence>
<gene>
    <name evidence="9" type="ORF">KAF25_002218</name>
</gene>
<dbReference type="SUPFAM" id="SSF103473">
    <property type="entry name" value="MFS general substrate transporter"/>
    <property type="match status" value="1"/>
</dbReference>
<evidence type="ECO:0000256" key="4">
    <source>
        <dbReference type="ARBA" id="ARBA00022989"/>
    </source>
</evidence>
<feature type="compositionally biased region" description="Basic and acidic residues" evidence="7">
    <location>
        <begin position="7"/>
        <end position="24"/>
    </location>
</feature>
<proteinExistence type="predicted"/>
<keyword evidence="6" id="KW-0325">Glycoprotein</keyword>
<feature type="transmembrane region" description="Helical" evidence="8">
    <location>
        <begin position="125"/>
        <end position="143"/>
    </location>
</feature>
<keyword evidence="10" id="KW-1185">Reference proteome</keyword>
<feature type="transmembrane region" description="Helical" evidence="8">
    <location>
        <begin position="350"/>
        <end position="370"/>
    </location>
</feature>
<feature type="transmembrane region" description="Helical" evidence="8">
    <location>
        <begin position="262"/>
        <end position="282"/>
    </location>
</feature>
<comment type="caution">
    <text evidence="9">The sequence shown here is derived from an EMBL/GenBank/DDBJ whole genome shotgun (WGS) entry which is preliminary data.</text>
</comment>
<organism evidence="9 10">
    <name type="scientific">Fusarium avenaceum</name>
    <dbReference type="NCBI Taxonomy" id="40199"/>
    <lineage>
        <taxon>Eukaryota</taxon>
        <taxon>Fungi</taxon>
        <taxon>Dikarya</taxon>
        <taxon>Ascomycota</taxon>
        <taxon>Pezizomycotina</taxon>
        <taxon>Sordariomycetes</taxon>
        <taxon>Hypocreomycetidae</taxon>
        <taxon>Hypocreales</taxon>
        <taxon>Nectriaceae</taxon>
        <taxon>Fusarium</taxon>
        <taxon>Fusarium tricinctum species complex</taxon>
    </lineage>
</organism>
<feature type="transmembrane region" description="Helical" evidence="8">
    <location>
        <begin position="226"/>
        <end position="242"/>
    </location>
</feature>
<evidence type="ECO:0000256" key="6">
    <source>
        <dbReference type="ARBA" id="ARBA00023180"/>
    </source>
</evidence>
<feature type="transmembrane region" description="Helical" evidence="8">
    <location>
        <begin position="319"/>
        <end position="338"/>
    </location>
</feature>
<reference evidence="9" key="1">
    <citation type="submission" date="2021-04" db="EMBL/GenBank/DDBJ databases">
        <title>Draft genome of Fusarium avenaceum strain F156N33, isolated from an atmospheric sample in Virginia.</title>
        <authorList>
            <person name="Yang S."/>
            <person name="Vinatzer B.A."/>
            <person name="Coleman J."/>
        </authorList>
    </citation>
    <scope>NUCLEOTIDE SEQUENCE</scope>
    <source>
        <strain evidence="9">F156N33</strain>
    </source>
</reference>
<protein>
    <recommendedName>
        <fullName evidence="11">Major facilitator superfamily (MFS) profile domain-containing protein</fullName>
    </recommendedName>
</protein>
<keyword evidence="3 8" id="KW-0812">Transmembrane</keyword>
<evidence type="ECO:0000313" key="9">
    <source>
        <dbReference type="EMBL" id="KAG5659659.1"/>
    </source>
</evidence>
<sequence length="444" mass="49563">MPITMSSDKRDKTDFPVQDPDSKMGKTLSLQGSMQIGEANVDSSHRGRKVLKRIDLCLMPLLLVSYTLQFLDKQSLNFASIMGIIDDLDLVGSRYSWCSSAFYFGYLSFSYPASFLMVRLPLGKYLTASSFAWAIILCCHATVQTFPGLLVARFFLGWLFIIFGLITLVWAIVLAIFLPDTPENARFLTEQQRIDAVDRIRVNQTGMKNNNFKWEQVREVIKDPNVLLLMLFQLTFSIPNGAHTTFSSLVMAGFGFNRLQVYLLNMPMGAILAFFALGSTYLCSRYSGYRTIIGACLSLISLTGSLLVRYGPNQGSQLFGLWVFVAFAAGFPISLSMVASNVAGFTKKSVASAMMFMAYTAGNIIGPFLFFPSEAPGYSSGFLATTICFGVSTLTMLVLRFTLIRENKRRDELQQTDASAHDENGHLEISDVTDRKNLNFRYVY</sequence>
<dbReference type="InterPro" id="IPR011701">
    <property type="entry name" value="MFS"/>
</dbReference>
<feature type="transmembrane region" description="Helical" evidence="8">
    <location>
        <begin position="155"/>
        <end position="178"/>
    </location>
</feature>
<keyword evidence="2" id="KW-0813">Transport</keyword>
<evidence type="ECO:0000256" key="7">
    <source>
        <dbReference type="SAM" id="MobiDB-lite"/>
    </source>
</evidence>
<feature type="transmembrane region" description="Helical" evidence="8">
    <location>
        <begin position="100"/>
        <end position="118"/>
    </location>
</feature>
<evidence type="ECO:0000256" key="1">
    <source>
        <dbReference type="ARBA" id="ARBA00004141"/>
    </source>
</evidence>
<name>A0A9P7H0R9_9HYPO</name>
<feature type="transmembrane region" description="Helical" evidence="8">
    <location>
        <begin position="54"/>
        <end position="71"/>
    </location>
</feature>
<accession>A0A9P7H0R9</accession>